<dbReference type="Proteomes" id="UP000682134">
    <property type="component" value="Unassembled WGS sequence"/>
</dbReference>
<evidence type="ECO:0000313" key="2">
    <source>
        <dbReference type="Proteomes" id="UP000682134"/>
    </source>
</evidence>
<gene>
    <name evidence="1" type="ORF">J5Y03_10090</name>
</gene>
<keyword evidence="2" id="KW-1185">Reference proteome</keyword>
<comment type="caution">
    <text evidence="1">The sequence shown here is derived from an EMBL/GenBank/DDBJ whole genome shotgun (WGS) entry which is preliminary data.</text>
</comment>
<organism evidence="1 2">
    <name type="scientific">Gottfriedia endophytica</name>
    <dbReference type="NCBI Taxonomy" id="2820819"/>
    <lineage>
        <taxon>Bacteria</taxon>
        <taxon>Bacillati</taxon>
        <taxon>Bacillota</taxon>
        <taxon>Bacilli</taxon>
        <taxon>Bacillales</taxon>
        <taxon>Bacillaceae</taxon>
        <taxon>Gottfriedia</taxon>
    </lineage>
</organism>
<dbReference type="InterPro" id="IPR049254">
    <property type="entry name" value="Phage_tail_terminator"/>
</dbReference>
<evidence type="ECO:0000313" key="1">
    <source>
        <dbReference type="EMBL" id="MBP0725537.1"/>
    </source>
</evidence>
<dbReference type="EMBL" id="JAGIYQ010000005">
    <property type="protein sequence ID" value="MBP0725537.1"/>
    <property type="molecule type" value="Genomic_DNA"/>
</dbReference>
<proteinExistence type="predicted"/>
<dbReference type="AlphaFoldDB" id="A0A940SGW4"/>
<name>A0A940SGW4_9BACI</name>
<accession>A0A940SGW4</accession>
<sequence>MINSLKDGVVARLNELYPTIKVYTENRTHGISKTAFFVEIEPISIDRPAKNLEEHHHMVNVTFYQEKDIKNNLYNVLENLGRNLVSCLVDGHEASFLNNKSSIVDGLLHYQFEVNFMIILKPEQTGNSMSDIQISI</sequence>
<reference evidence="1" key="1">
    <citation type="submission" date="2021-04" db="EMBL/GenBank/DDBJ databases">
        <title>Genome seq and assembly of Bacillus sp.</title>
        <authorList>
            <person name="Chhetri G."/>
        </authorList>
    </citation>
    <scope>NUCLEOTIDE SEQUENCE</scope>
    <source>
        <strain evidence="1">RG28</strain>
    </source>
</reference>
<protein>
    <submittedName>
        <fullName evidence="1">Uncharacterized protein</fullName>
    </submittedName>
</protein>
<dbReference type="RefSeq" id="WP_209405183.1">
    <property type="nucleotide sequence ID" value="NZ_JAGIYQ010000005.1"/>
</dbReference>
<dbReference type="Pfam" id="PF20765">
    <property type="entry name" value="Phage_tail_terminator_8"/>
    <property type="match status" value="1"/>
</dbReference>